<dbReference type="PANTHER" id="PTHR11774:SF11">
    <property type="entry name" value="GERANYLGERANYL TRANSFERASE TYPE-2 SUBUNIT BETA"/>
    <property type="match status" value="1"/>
</dbReference>
<dbReference type="GO" id="GO:0072657">
    <property type="term" value="P:protein localization to membrane"/>
    <property type="evidence" value="ECO:0007669"/>
    <property type="project" value="UniProtKB-ARBA"/>
</dbReference>
<dbReference type="SUPFAM" id="SSF48239">
    <property type="entry name" value="Terpenoid cyclases/Protein prenyltransferases"/>
    <property type="match status" value="1"/>
</dbReference>
<name>T1KNM3_TETUR</name>
<comment type="subunit">
    <text evidence="2">Heterodimer of an alpha and a beta subunit.</text>
</comment>
<evidence type="ECO:0000313" key="11">
    <source>
        <dbReference type="EnsemblMetazoa" id="tetur16g01490.1"/>
    </source>
</evidence>
<evidence type="ECO:0000259" key="10">
    <source>
        <dbReference type="Pfam" id="PF00432"/>
    </source>
</evidence>
<dbReference type="GO" id="GO:0005968">
    <property type="term" value="C:Rab-protein geranylgeranyltransferase complex"/>
    <property type="evidence" value="ECO:0007669"/>
    <property type="project" value="UniProtKB-UniRule"/>
</dbReference>
<dbReference type="STRING" id="32264.T1KNM3"/>
<accession>T1KNM3</accession>
<comment type="function">
    <text evidence="9">Catalyzes the transfer of a geranylgeranyl moiety from geranylgeranyl diphosphate to both cysteines of proteins with the C-terminal sequence -XXCC, -XCXC and -CCXX.</text>
</comment>
<evidence type="ECO:0000256" key="7">
    <source>
        <dbReference type="ARBA" id="ARBA00022833"/>
    </source>
</evidence>
<evidence type="ECO:0000256" key="2">
    <source>
        <dbReference type="ARBA" id="ARBA00011355"/>
    </source>
</evidence>
<evidence type="ECO:0000256" key="5">
    <source>
        <dbReference type="ARBA" id="ARBA00022723"/>
    </source>
</evidence>
<keyword evidence="5 9" id="KW-0479">Metal-binding</keyword>
<evidence type="ECO:0000256" key="1">
    <source>
        <dbReference type="ARBA" id="ARBA00010497"/>
    </source>
</evidence>
<dbReference type="GO" id="GO:0004663">
    <property type="term" value="F:Rab geranylgeranyltransferase activity"/>
    <property type="evidence" value="ECO:0007669"/>
    <property type="project" value="UniProtKB-UniRule"/>
</dbReference>
<comment type="catalytic activity">
    <reaction evidence="8 9">
        <text>geranylgeranyl diphosphate + L-cysteinyl-[protein] = S-geranylgeranyl-L-cysteinyl-[protein] + diphosphate</text>
        <dbReference type="Rhea" id="RHEA:21240"/>
        <dbReference type="Rhea" id="RHEA-COMP:10131"/>
        <dbReference type="Rhea" id="RHEA-COMP:11537"/>
        <dbReference type="ChEBI" id="CHEBI:29950"/>
        <dbReference type="ChEBI" id="CHEBI:33019"/>
        <dbReference type="ChEBI" id="CHEBI:57533"/>
        <dbReference type="ChEBI" id="CHEBI:86021"/>
        <dbReference type="EC" id="2.5.1.60"/>
    </reaction>
</comment>
<evidence type="ECO:0000256" key="3">
    <source>
        <dbReference type="ARBA" id="ARBA00022602"/>
    </source>
</evidence>
<dbReference type="HOGENOM" id="CLU_028946_3_0_1"/>
<dbReference type="OrthoDB" id="5428259at2759"/>
<dbReference type="EC" id="2.5.1.60" evidence="9"/>
<evidence type="ECO:0000256" key="8">
    <source>
        <dbReference type="ARBA" id="ARBA00047658"/>
    </source>
</evidence>
<evidence type="ECO:0000256" key="6">
    <source>
        <dbReference type="ARBA" id="ARBA00022737"/>
    </source>
</evidence>
<dbReference type="GO" id="GO:0046872">
    <property type="term" value="F:metal ion binding"/>
    <property type="evidence" value="ECO:0007669"/>
    <property type="project" value="UniProtKB-KW"/>
</dbReference>
<dbReference type="InterPro" id="IPR008930">
    <property type="entry name" value="Terpenoid_cyclase/PrenylTrfase"/>
</dbReference>
<dbReference type="Gene3D" id="1.50.10.20">
    <property type="match status" value="1"/>
</dbReference>
<keyword evidence="12" id="KW-1185">Reference proteome</keyword>
<comment type="similarity">
    <text evidence="1 9">Belongs to the protein prenyltransferase subunit beta family.</text>
</comment>
<keyword evidence="6" id="KW-0677">Repeat</keyword>
<dbReference type="CDD" id="cd02894">
    <property type="entry name" value="GGTase-II"/>
    <property type="match status" value="1"/>
</dbReference>
<keyword evidence="4 9" id="KW-0808">Transferase</keyword>
<sequence>MSGPKTLPPLILDKHKDFIMNCAPTDGSLEQTMSEHLKMSGIYWCLTAINLLQGDEYLANHRAEILDLIRKCQHSSGGIGPSENHDPHLLHTLSAIQILTILDALEEDVVDISKVVSYVKSLQQEDGSFFGDKWGEIDVRFSFGAIATLSLLDKLDEINVEKAVDFIMKCNNLIDGSFGSRPGSESHAGLVYCALGALALTGFLDKIDADLLGWWLCERQLPSGGLNGRPEKLPDLCYSWWVLASLQMIGRLHWIDRNKLAEFILACQDQETGGFSDRPGNVVDPFHTLFGIAGISLLTHFYQTSTDQSDKPAPIDFESVKNSIGFINPVLCLPETIVSKKNVKMQLLFL</sequence>
<dbReference type="OMA" id="VKRCQCP"/>
<gene>
    <name evidence="11" type="primary">107366005</name>
</gene>
<proteinExistence type="inferred from homology"/>
<dbReference type="Pfam" id="PF00432">
    <property type="entry name" value="Prenyltrans"/>
    <property type="match status" value="1"/>
</dbReference>
<evidence type="ECO:0000313" key="12">
    <source>
        <dbReference type="Proteomes" id="UP000015104"/>
    </source>
</evidence>
<evidence type="ECO:0000256" key="9">
    <source>
        <dbReference type="RuleBase" id="RU365076"/>
    </source>
</evidence>
<dbReference type="eggNOG" id="KOG0366">
    <property type="taxonomic scope" value="Eukaryota"/>
</dbReference>
<dbReference type="PANTHER" id="PTHR11774">
    <property type="entry name" value="GERANYLGERANYL TRANSFERASE TYPE BETA SUBUNIT"/>
    <property type="match status" value="1"/>
</dbReference>
<dbReference type="EMBL" id="CAEY01000277">
    <property type="status" value="NOT_ANNOTATED_CDS"/>
    <property type="molecule type" value="Genomic_DNA"/>
</dbReference>
<dbReference type="FunFam" id="1.50.10.20:FF:000012">
    <property type="entry name" value="Geranylgeranyl transferase type-2 subunit beta"/>
    <property type="match status" value="1"/>
</dbReference>
<dbReference type="InterPro" id="IPR045089">
    <property type="entry name" value="PGGT1B-like"/>
</dbReference>
<comment type="cofactor">
    <cofactor evidence="9">
        <name>Zn(2+)</name>
        <dbReference type="ChEBI" id="CHEBI:29105"/>
    </cofactor>
    <text evidence="9">Binds 1 zinc ion per subunit.</text>
</comment>
<dbReference type="KEGG" id="tut:107366005"/>
<dbReference type="InterPro" id="IPR026873">
    <property type="entry name" value="Ptb1"/>
</dbReference>
<keyword evidence="3 9" id="KW-0637">Prenyltransferase</keyword>
<protein>
    <recommendedName>
        <fullName evidence="9">Geranylgeranyl transferase type-2 subunit beta</fullName>
        <ecNumber evidence="9">2.5.1.60</ecNumber>
    </recommendedName>
</protein>
<organism evidence="11 12">
    <name type="scientific">Tetranychus urticae</name>
    <name type="common">Two-spotted spider mite</name>
    <dbReference type="NCBI Taxonomy" id="32264"/>
    <lineage>
        <taxon>Eukaryota</taxon>
        <taxon>Metazoa</taxon>
        <taxon>Ecdysozoa</taxon>
        <taxon>Arthropoda</taxon>
        <taxon>Chelicerata</taxon>
        <taxon>Arachnida</taxon>
        <taxon>Acari</taxon>
        <taxon>Acariformes</taxon>
        <taxon>Trombidiformes</taxon>
        <taxon>Prostigmata</taxon>
        <taxon>Eleutherengona</taxon>
        <taxon>Raphignathae</taxon>
        <taxon>Tetranychoidea</taxon>
        <taxon>Tetranychidae</taxon>
        <taxon>Tetranychus</taxon>
    </lineage>
</organism>
<reference evidence="11" key="2">
    <citation type="submission" date="2015-06" db="UniProtKB">
        <authorList>
            <consortium name="EnsemblMetazoa"/>
        </authorList>
    </citation>
    <scope>IDENTIFICATION</scope>
</reference>
<evidence type="ECO:0000256" key="4">
    <source>
        <dbReference type="ARBA" id="ARBA00022679"/>
    </source>
</evidence>
<dbReference type="EnsemblMetazoa" id="tetur16g01490.1">
    <property type="protein sequence ID" value="tetur16g01490.1"/>
    <property type="gene ID" value="tetur16g01490"/>
</dbReference>
<dbReference type="InterPro" id="IPR001330">
    <property type="entry name" value="Prenyltrans"/>
</dbReference>
<dbReference type="Proteomes" id="UP000015104">
    <property type="component" value="Unassembled WGS sequence"/>
</dbReference>
<keyword evidence="7 9" id="KW-0862">Zinc</keyword>
<feature type="domain" description="Prenyltransferase alpha-alpha toroid" evidence="10">
    <location>
        <begin position="12"/>
        <end position="332"/>
    </location>
</feature>
<reference evidence="12" key="1">
    <citation type="submission" date="2011-08" db="EMBL/GenBank/DDBJ databases">
        <authorList>
            <person name="Rombauts S."/>
        </authorList>
    </citation>
    <scope>NUCLEOTIDE SEQUENCE</scope>
    <source>
        <strain evidence="12">London</strain>
    </source>
</reference>
<dbReference type="AlphaFoldDB" id="T1KNM3"/>